<evidence type="ECO:0000259" key="3">
    <source>
        <dbReference type="Pfam" id="PF23798"/>
    </source>
</evidence>
<proteinExistence type="predicted"/>
<dbReference type="InterPro" id="IPR015943">
    <property type="entry name" value="WD40/YVTN_repeat-like_dom_sf"/>
</dbReference>
<reference evidence="4 5" key="1">
    <citation type="journal article" date="2016" name="Proc. Natl. Acad. Sci. U.S.A.">
        <title>Comparative genomics of biotechnologically important yeasts.</title>
        <authorList>
            <person name="Riley R."/>
            <person name="Haridas S."/>
            <person name="Wolfe K.H."/>
            <person name="Lopes M.R."/>
            <person name="Hittinger C.T."/>
            <person name="Goeker M."/>
            <person name="Salamov A.A."/>
            <person name="Wisecaver J.H."/>
            <person name="Long T.M."/>
            <person name="Calvey C.H."/>
            <person name="Aerts A.L."/>
            <person name="Barry K.W."/>
            <person name="Choi C."/>
            <person name="Clum A."/>
            <person name="Coughlan A.Y."/>
            <person name="Deshpande S."/>
            <person name="Douglass A.P."/>
            <person name="Hanson S.J."/>
            <person name="Klenk H.-P."/>
            <person name="LaButti K.M."/>
            <person name="Lapidus A."/>
            <person name="Lindquist E.A."/>
            <person name="Lipzen A.M."/>
            <person name="Meier-Kolthoff J.P."/>
            <person name="Ohm R.A."/>
            <person name="Otillar R.P."/>
            <person name="Pangilinan J.L."/>
            <person name="Peng Y."/>
            <person name="Rokas A."/>
            <person name="Rosa C.A."/>
            <person name="Scheuner C."/>
            <person name="Sibirny A.A."/>
            <person name="Slot J.C."/>
            <person name="Stielow J.B."/>
            <person name="Sun H."/>
            <person name="Kurtzman C.P."/>
            <person name="Blackwell M."/>
            <person name="Grigoriev I.V."/>
            <person name="Jeffries T.W."/>
        </authorList>
    </citation>
    <scope>NUCLEOTIDE SEQUENCE [LARGE SCALE GENOMIC DNA]</scope>
    <source>
        <strain evidence="4 5">NRRL Y-2026</strain>
    </source>
</reference>
<dbReference type="STRING" id="763406.A0A1E3NEK3"/>
<dbReference type="SUPFAM" id="SSF50978">
    <property type="entry name" value="WD40 repeat-like"/>
    <property type="match status" value="1"/>
</dbReference>
<feature type="compositionally biased region" description="Acidic residues" evidence="2">
    <location>
        <begin position="226"/>
        <end position="257"/>
    </location>
</feature>
<dbReference type="RefSeq" id="XP_019015690.1">
    <property type="nucleotide sequence ID" value="XM_019163020.1"/>
</dbReference>
<accession>A0A1E3NEK3</accession>
<evidence type="ECO:0000313" key="4">
    <source>
        <dbReference type="EMBL" id="ODQ44577.1"/>
    </source>
</evidence>
<feature type="repeat" description="WD" evidence="1">
    <location>
        <begin position="159"/>
        <end position="200"/>
    </location>
</feature>
<evidence type="ECO:0000256" key="2">
    <source>
        <dbReference type="SAM" id="MobiDB-lite"/>
    </source>
</evidence>
<dbReference type="OrthoDB" id="10260946at2759"/>
<dbReference type="GeneID" id="30179707"/>
<feature type="domain" description="Transcription factor spt8 beta-propeller" evidence="3">
    <location>
        <begin position="19"/>
        <end position="493"/>
    </location>
</feature>
<name>A0A1E3NEK3_9ASCO</name>
<feature type="compositionally biased region" description="Basic and acidic residues" evidence="2">
    <location>
        <begin position="258"/>
        <end position="292"/>
    </location>
</feature>
<organism evidence="4 5">
    <name type="scientific">Pichia membranifaciens NRRL Y-2026</name>
    <dbReference type="NCBI Taxonomy" id="763406"/>
    <lineage>
        <taxon>Eukaryota</taxon>
        <taxon>Fungi</taxon>
        <taxon>Dikarya</taxon>
        <taxon>Ascomycota</taxon>
        <taxon>Saccharomycotina</taxon>
        <taxon>Pichiomycetes</taxon>
        <taxon>Pichiales</taxon>
        <taxon>Pichiaceae</taxon>
        <taxon>Pichia</taxon>
    </lineage>
</organism>
<dbReference type="PANTHER" id="PTHR19855">
    <property type="entry name" value="WD40 REPEAT PROTEIN 12, 37"/>
    <property type="match status" value="1"/>
</dbReference>
<keyword evidence="5" id="KW-1185">Reference proteome</keyword>
<dbReference type="AlphaFoldDB" id="A0A1E3NEK3"/>
<dbReference type="Gene3D" id="2.130.10.10">
    <property type="entry name" value="YVTN repeat-like/Quinoprotein amine dehydrogenase"/>
    <property type="match status" value="2"/>
</dbReference>
<evidence type="ECO:0000256" key="1">
    <source>
        <dbReference type="PROSITE-ProRule" id="PRU00221"/>
    </source>
</evidence>
<sequence length="495" mass="55209">MERKKLIEESVTREIAGVNPVVAIPYATSVYSISLTRGPKWLFTGGEDGLIRKFDFFKSVEGKSLLTVSQRHQLIDSILFNGMICSYWENEIPYYKSDLSGNKAGSPVYSLCSDQNGFWLLSGLQNGAITLQSVRSSEGTIQWYFKNANDKTVSSEDKQYHHSNSVSCIVTNTEQTNFLSGSWDRKILKWDLNTGKNMNCFNRSTGQVSALQYRPSIGTDLHWEATNDDDDDDDNNNNNDDDDMGSLFDDDDDNDGANEDRRDKSDAAKKEAADEPGLEPKEKAASQEPEVRRDILKLQRESLQTGTYEGQRVSDDIFLSSSIDGSINIWDARIAPRANNVEKIPVPASTPPWCMSATWSVDGDSVFVGRRNSTVEQYDVRFPTKVSSLLKFPSASGSISCVRTLPNRNYLLCGCQDNIRLYDLRLHDAPATAPTASAPSSRKVSRIPFTIVPGHNGGILSDLYVDPTCRFMVSASGNRGWQGKPSDYVFIYEFM</sequence>
<feature type="region of interest" description="Disordered" evidence="2">
    <location>
        <begin position="222"/>
        <end position="292"/>
    </location>
</feature>
<dbReference type="PROSITE" id="PS50082">
    <property type="entry name" value="WD_REPEATS_2"/>
    <property type="match status" value="1"/>
</dbReference>
<dbReference type="SMART" id="SM00320">
    <property type="entry name" value="WD40"/>
    <property type="match status" value="6"/>
</dbReference>
<dbReference type="InterPro" id="IPR001680">
    <property type="entry name" value="WD40_rpt"/>
</dbReference>
<dbReference type="PANTHER" id="PTHR19855:SF11">
    <property type="entry name" value="RIBOSOME BIOGENESIS PROTEIN WDR12"/>
    <property type="match status" value="1"/>
</dbReference>
<keyword evidence="1" id="KW-0853">WD repeat</keyword>
<dbReference type="EMBL" id="KV454006">
    <property type="protein sequence ID" value="ODQ44577.1"/>
    <property type="molecule type" value="Genomic_DNA"/>
</dbReference>
<dbReference type="InterPro" id="IPR036322">
    <property type="entry name" value="WD40_repeat_dom_sf"/>
</dbReference>
<dbReference type="Pfam" id="PF23798">
    <property type="entry name" value="Beta-prop_SPT8"/>
    <property type="match status" value="1"/>
</dbReference>
<dbReference type="Proteomes" id="UP000094455">
    <property type="component" value="Unassembled WGS sequence"/>
</dbReference>
<protein>
    <recommendedName>
        <fullName evidence="3">Transcription factor spt8 beta-propeller domain-containing protein</fullName>
    </recommendedName>
</protein>
<evidence type="ECO:0000313" key="5">
    <source>
        <dbReference type="Proteomes" id="UP000094455"/>
    </source>
</evidence>
<dbReference type="InterPro" id="IPR057544">
    <property type="entry name" value="Beta-prop_SPT8"/>
</dbReference>
<gene>
    <name evidence="4" type="ORF">PICMEDRAFT_36608</name>
</gene>